<dbReference type="InterPro" id="IPR001674">
    <property type="entry name" value="GMP_synth_C"/>
</dbReference>
<name>A0A1G2B1U8_9BACT</name>
<comment type="caution">
    <text evidence="12">The sequence shown here is derived from an EMBL/GenBank/DDBJ whole genome shotgun (WGS) entry which is preliminary data.</text>
</comment>
<dbReference type="InterPro" id="IPR017926">
    <property type="entry name" value="GATASE"/>
</dbReference>
<dbReference type="InterPro" id="IPR004739">
    <property type="entry name" value="GMP_synth_GATase"/>
</dbReference>
<dbReference type="GO" id="GO:0005829">
    <property type="term" value="C:cytosol"/>
    <property type="evidence" value="ECO:0007669"/>
    <property type="project" value="TreeGrafter"/>
</dbReference>
<dbReference type="CDD" id="cd01742">
    <property type="entry name" value="GATase1_GMP_Synthase"/>
    <property type="match status" value="1"/>
</dbReference>
<dbReference type="FunFam" id="3.40.50.880:FF:000001">
    <property type="entry name" value="GMP synthase [glutamine-hydrolyzing]"/>
    <property type="match status" value="1"/>
</dbReference>
<reference evidence="12 13" key="1">
    <citation type="journal article" date="2016" name="Nat. Commun.">
        <title>Thousands of microbial genomes shed light on interconnected biogeochemical processes in an aquifer system.</title>
        <authorList>
            <person name="Anantharaman K."/>
            <person name="Brown C.T."/>
            <person name="Hug L.A."/>
            <person name="Sharon I."/>
            <person name="Castelle C.J."/>
            <person name="Probst A.J."/>
            <person name="Thomas B.C."/>
            <person name="Singh A."/>
            <person name="Wilkins M.J."/>
            <person name="Karaoz U."/>
            <person name="Brodie E.L."/>
            <person name="Williams K.H."/>
            <person name="Hubbard S.S."/>
            <person name="Banfield J.F."/>
        </authorList>
    </citation>
    <scope>NUCLEOTIDE SEQUENCE [LARGE SCALE GENOMIC DNA]</scope>
</reference>
<feature type="binding site" evidence="10">
    <location>
        <begin position="221"/>
        <end position="227"/>
    </location>
    <ligand>
        <name>ATP</name>
        <dbReference type="ChEBI" id="CHEBI:30616"/>
    </ligand>
</feature>
<dbReference type="Pfam" id="PF00958">
    <property type="entry name" value="GMP_synt_C"/>
    <property type="match status" value="1"/>
</dbReference>
<dbReference type="Proteomes" id="UP000179164">
    <property type="component" value="Unassembled WGS sequence"/>
</dbReference>
<evidence type="ECO:0000259" key="11">
    <source>
        <dbReference type="PROSITE" id="PS51553"/>
    </source>
</evidence>
<dbReference type="NCBIfam" id="TIGR00888">
    <property type="entry name" value="guaA_Nterm"/>
    <property type="match status" value="1"/>
</dbReference>
<keyword evidence="7 10" id="KW-0658">Purine biosynthesis</keyword>
<dbReference type="PROSITE" id="PS51273">
    <property type="entry name" value="GATASE_TYPE_1"/>
    <property type="match status" value="1"/>
</dbReference>
<keyword evidence="5 10" id="KW-0547">Nucleotide-binding</keyword>
<dbReference type="PRINTS" id="PR00097">
    <property type="entry name" value="ANTSNTHASEII"/>
</dbReference>
<dbReference type="CDD" id="cd01997">
    <property type="entry name" value="GMP_synthase_C"/>
    <property type="match status" value="1"/>
</dbReference>
<evidence type="ECO:0000256" key="1">
    <source>
        <dbReference type="ARBA" id="ARBA00002332"/>
    </source>
</evidence>
<dbReference type="PRINTS" id="PR00099">
    <property type="entry name" value="CPSGATASE"/>
</dbReference>
<protein>
    <recommendedName>
        <fullName evidence="3">GMP synthase (glutamine-hydrolyzing)</fullName>
        <ecNumber evidence="3">6.3.5.2</ecNumber>
    </recommendedName>
</protein>
<dbReference type="AlphaFoldDB" id="A0A1G2B1U8"/>
<keyword evidence="4" id="KW-0436">Ligase</keyword>
<evidence type="ECO:0000256" key="9">
    <source>
        <dbReference type="ARBA" id="ARBA00022962"/>
    </source>
</evidence>
<dbReference type="PANTHER" id="PTHR11922">
    <property type="entry name" value="GMP SYNTHASE-RELATED"/>
    <property type="match status" value="1"/>
</dbReference>
<dbReference type="UniPathway" id="UPA00189">
    <property type="reaction ID" value="UER00296"/>
</dbReference>
<proteinExistence type="predicted"/>
<dbReference type="GO" id="GO:0003921">
    <property type="term" value="F:GMP synthase activity"/>
    <property type="evidence" value="ECO:0007669"/>
    <property type="project" value="InterPro"/>
</dbReference>
<evidence type="ECO:0000256" key="10">
    <source>
        <dbReference type="PROSITE-ProRule" id="PRU00886"/>
    </source>
</evidence>
<sequence length="606" mass="67659">MSPQRDEIVILDFGSQYTHLIARRIRELGVFSRILSPDTPSGEMRSAKGIILSGGPQSVYDEKIKFDRKIFDLNIPVLGLCYGHQLMAYVLGGHVKGGTVREYGIAQLHISSSAIFEKVSNDQHVWMSHGDSVTELPAGFSAVGSTDDCPVAAMADEHRRLYGFQFHPEVAHTVQGITMLRNYIFTICRAEPSWTEHEMLENILQEIRNHVQNRNVFLLVSGGVDSTVCFALLEKALGKERVYGLHVDSGLMRLDESRQVAETLAKAGFGNLHVADAQEKFLEALSGIVDPEEKRKAIGKMFLEVKEETMKSLGFGDEQWMLAQGTIYPDTIETGRTKHADVIKTHHNRIPEIQKMVAEGSVVEPLKDLYKDEVRKLGEDIGLPKELVWRHPFPGPGLGIRILCEDKMKTLSDIPSEHTEALQQAVRDAGETAGEAHVLPIRSVGVQGDQRSYHHPALILGITDLQKVGALAPTIANRLPFINRVVTLVGGDAAQLKTAKTHRAYITPDRVKLLQRIDADVNQIIREAGLYDRIWQFPIVLLPFGVDDKESIVLRPIQSREAMTVDYYPLTQEVVVKIVERIRATGSISFVFYDVTNKPPGTIEWE</sequence>
<evidence type="ECO:0000256" key="7">
    <source>
        <dbReference type="ARBA" id="ARBA00022755"/>
    </source>
</evidence>
<dbReference type="GO" id="GO:0005524">
    <property type="term" value="F:ATP binding"/>
    <property type="evidence" value="ECO:0007669"/>
    <property type="project" value="UniProtKB-UniRule"/>
</dbReference>
<dbReference type="Gene3D" id="3.30.300.10">
    <property type="match status" value="2"/>
</dbReference>
<dbReference type="InterPro" id="IPR022310">
    <property type="entry name" value="NAD/GMP_synthase"/>
</dbReference>
<dbReference type="Gene3D" id="3.40.50.620">
    <property type="entry name" value="HUPs"/>
    <property type="match status" value="1"/>
</dbReference>
<evidence type="ECO:0000256" key="5">
    <source>
        <dbReference type="ARBA" id="ARBA00022741"/>
    </source>
</evidence>
<evidence type="ECO:0000256" key="4">
    <source>
        <dbReference type="ARBA" id="ARBA00022598"/>
    </source>
</evidence>
<keyword evidence="6 10" id="KW-0332">GMP biosynthesis</keyword>
<dbReference type="InterPro" id="IPR025777">
    <property type="entry name" value="GMPS_ATP_PPase_dom"/>
</dbReference>
<keyword evidence="8 10" id="KW-0067">ATP-binding</keyword>
<dbReference type="PROSITE" id="PS51553">
    <property type="entry name" value="GMPS_ATP_PPASE"/>
    <property type="match status" value="1"/>
</dbReference>
<evidence type="ECO:0000256" key="8">
    <source>
        <dbReference type="ARBA" id="ARBA00022840"/>
    </source>
</evidence>
<dbReference type="InterPro" id="IPR014729">
    <property type="entry name" value="Rossmann-like_a/b/a_fold"/>
</dbReference>
<dbReference type="NCBIfam" id="NF000848">
    <property type="entry name" value="PRK00074.1"/>
    <property type="match status" value="1"/>
</dbReference>
<dbReference type="InterPro" id="IPR029062">
    <property type="entry name" value="Class_I_gatase-like"/>
</dbReference>
<dbReference type="PRINTS" id="PR00096">
    <property type="entry name" value="GATASE"/>
</dbReference>
<evidence type="ECO:0000256" key="3">
    <source>
        <dbReference type="ARBA" id="ARBA00012746"/>
    </source>
</evidence>
<dbReference type="SUPFAM" id="SSF52317">
    <property type="entry name" value="Class I glutamine amidotransferase-like"/>
    <property type="match status" value="1"/>
</dbReference>
<dbReference type="EC" id="6.3.5.2" evidence="3"/>
<dbReference type="EMBL" id="MHKE01000015">
    <property type="protein sequence ID" value="OGY83163.1"/>
    <property type="molecule type" value="Genomic_DNA"/>
</dbReference>
<organism evidence="12 13">
    <name type="scientific">Candidatus Kerfeldbacteria bacterium RIFCSPLOWO2_01_FULL_48_11</name>
    <dbReference type="NCBI Taxonomy" id="1798543"/>
    <lineage>
        <taxon>Bacteria</taxon>
        <taxon>Candidatus Kerfeldiibacteriota</taxon>
    </lineage>
</organism>
<evidence type="ECO:0000256" key="2">
    <source>
        <dbReference type="ARBA" id="ARBA00005153"/>
    </source>
</evidence>
<comment type="function">
    <text evidence="1">Catalyzes the synthesis of GMP from XMP.</text>
</comment>
<dbReference type="SUPFAM" id="SSF54810">
    <property type="entry name" value="GMP synthetase C-terminal dimerisation domain"/>
    <property type="match status" value="2"/>
</dbReference>
<dbReference type="Pfam" id="PF00117">
    <property type="entry name" value="GATase"/>
    <property type="match status" value="1"/>
</dbReference>
<evidence type="ECO:0000313" key="13">
    <source>
        <dbReference type="Proteomes" id="UP000179164"/>
    </source>
</evidence>
<keyword evidence="9" id="KW-0315">Glutamine amidotransferase</keyword>
<gene>
    <name evidence="12" type="ORF">A2898_02375</name>
</gene>
<accession>A0A1G2B1U8</accession>
<dbReference type="SUPFAM" id="SSF52402">
    <property type="entry name" value="Adenine nucleotide alpha hydrolases-like"/>
    <property type="match status" value="1"/>
</dbReference>
<comment type="pathway">
    <text evidence="2">Purine metabolism; GMP biosynthesis; GMP from XMP (L-Gln route): step 1/1.</text>
</comment>
<dbReference type="STRING" id="1798543.A2898_02375"/>
<evidence type="ECO:0000256" key="6">
    <source>
        <dbReference type="ARBA" id="ARBA00022749"/>
    </source>
</evidence>
<evidence type="ECO:0000313" key="12">
    <source>
        <dbReference type="EMBL" id="OGY83163.1"/>
    </source>
</evidence>
<dbReference type="Gene3D" id="3.40.50.880">
    <property type="match status" value="1"/>
</dbReference>
<feature type="domain" description="GMPS ATP-PPase" evidence="11">
    <location>
        <begin position="194"/>
        <end position="390"/>
    </location>
</feature>
<dbReference type="PANTHER" id="PTHR11922:SF2">
    <property type="entry name" value="GMP SYNTHASE [GLUTAMINE-HYDROLYZING]"/>
    <property type="match status" value="1"/>
</dbReference>
<dbReference type="Pfam" id="PF02540">
    <property type="entry name" value="NAD_synthase"/>
    <property type="match status" value="1"/>
</dbReference>